<keyword evidence="1" id="KW-0472">Membrane</keyword>
<feature type="transmembrane region" description="Helical" evidence="1">
    <location>
        <begin position="130"/>
        <end position="147"/>
    </location>
</feature>
<sequence length="263" mass="29621">MNFKYRLPSKRKRFIISSFILSLGFIAIQLLPETYRFLYIAALGLLTLILFYWSLKEGLGKNATLITLMLPFYFTCSVGLFWFLLPTSLFTRVPIVILYGFGIYVLFLTANIYTVAAIRTIALMRAARGVGFVLTLLTFFLVFDTILSLRLAVYFISPIIIFASLPLYLQGFWSIPLDKKLSSELINITLVASLAQGEIAAALFFWPVSVAVGSLFLTVASYLLLGLGQAKLEGRLFTQTIREHLILGMLVFLGMFWATNWGN</sequence>
<dbReference type="AlphaFoldDB" id="A0A1F7YX25"/>
<dbReference type="Proteomes" id="UP000177169">
    <property type="component" value="Unassembled WGS sequence"/>
</dbReference>
<protein>
    <submittedName>
        <fullName evidence="2">Uncharacterized protein</fullName>
    </submittedName>
</protein>
<feature type="transmembrane region" description="Helical" evidence="1">
    <location>
        <begin position="37"/>
        <end position="53"/>
    </location>
</feature>
<keyword evidence="1" id="KW-1133">Transmembrane helix</keyword>
<gene>
    <name evidence="2" type="ORF">A3D01_04420</name>
</gene>
<dbReference type="EMBL" id="MGGR01000040">
    <property type="protein sequence ID" value="OGM31780.1"/>
    <property type="molecule type" value="Genomic_DNA"/>
</dbReference>
<feature type="transmembrane region" description="Helical" evidence="1">
    <location>
        <begin position="65"/>
        <end position="85"/>
    </location>
</feature>
<feature type="transmembrane region" description="Helical" evidence="1">
    <location>
        <begin position="12"/>
        <end position="31"/>
    </location>
</feature>
<keyword evidence="1" id="KW-0812">Transmembrane</keyword>
<evidence type="ECO:0000313" key="3">
    <source>
        <dbReference type="Proteomes" id="UP000177169"/>
    </source>
</evidence>
<evidence type="ECO:0000256" key="1">
    <source>
        <dbReference type="SAM" id="Phobius"/>
    </source>
</evidence>
<feature type="transmembrane region" description="Helical" evidence="1">
    <location>
        <begin position="153"/>
        <end position="173"/>
    </location>
</feature>
<reference evidence="2 3" key="1">
    <citation type="journal article" date="2016" name="Nat. Commun.">
        <title>Thousands of microbial genomes shed light on interconnected biogeochemical processes in an aquifer system.</title>
        <authorList>
            <person name="Anantharaman K."/>
            <person name="Brown C.T."/>
            <person name="Hug L.A."/>
            <person name="Sharon I."/>
            <person name="Castelle C.J."/>
            <person name="Probst A.J."/>
            <person name="Thomas B.C."/>
            <person name="Singh A."/>
            <person name="Wilkins M.J."/>
            <person name="Karaoz U."/>
            <person name="Brodie E.L."/>
            <person name="Williams K.H."/>
            <person name="Hubbard S.S."/>
            <person name="Banfield J.F."/>
        </authorList>
    </citation>
    <scope>NUCLEOTIDE SEQUENCE [LARGE SCALE GENOMIC DNA]</scope>
</reference>
<evidence type="ECO:0000313" key="2">
    <source>
        <dbReference type="EMBL" id="OGM31780.1"/>
    </source>
</evidence>
<proteinExistence type="predicted"/>
<organism evidence="2 3">
    <name type="scientific">Candidatus Woesebacteria bacterium RIFCSPHIGHO2_02_FULL_39_13</name>
    <dbReference type="NCBI Taxonomy" id="1802505"/>
    <lineage>
        <taxon>Bacteria</taxon>
        <taxon>Candidatus Woeseibacteriota</taxon>
    </lineage>
</organism>
<comment type="caution">
    <text evidence="2">The sequence shown here is derived from an EMBL/GenBank/DDBJ whole genome shotgun (WGS) entry which is preliminary data.</text>
</comment>
<feature type="transmembrane region" description="Helical" evidence="1">
    <location>
        <begin position="97"/>
        <end position="118"/>
    </location>
</feature>
<dbReference type="STRING" id="1802505.A3D01_04420"/>
<name>A0A1F7YX25_9BACT</name>
<feature type="transmembrane region" description="Helical" evidence="1">
    <location>
        <begin position="244"/>
        <end position="262"/>
    </location>
</feature>
<accession>A0A1F7YX25</accession>
<feature type="transmembrane region" description="Helical" evidence="1">
    <location>
        <begin position="212"/>
        <end position="232"/>
    </location>
</feature>